<dbReference type="Proteomes" id="UP000433101">
    <property type="component" value="Unassembled WGS sequence"/>
</dbReference>
<sequence length="308" mass="32221">MMVIVNALLPVLMVIACGTIVARLGIITGDQWRGVEKIAYFVLFPAIIIHTVARTDFSTLPAFAMAATLLGSILITATIALVLRPVLERRFKVNGPRFTSVFQGAVRWNTFIGLALADEIMGPQGVALLAVAIVAMIPVLNITCVIVLSRYAHGSSPSPAKIATDLIRNPFIWSTALGLFLNITGFPLPEFAMTTLKILGSAALPIGIVCVGAGLNLAALRRPGPALASSAILKLAVMPLVAFSLSSLAGLQGAAYLVVMIAMSVPAASGSYLLARQMGGDANLMAEILTFETVLAGVTMPLVLLIAT</sequence>
<dbReference type="PANTHER" id="PTHR36838">
    <property type="entry name" value="AUXIN EFFLUX CARRIER FAMILY PROTEIN"/>
    <property type="match status" value="1"/>
</dbReference>
<keyword evidence="6 8" id="KW-1133">Transmembrane helix</keyword>
<dbReference type="InterPro" id="IPR004776">
    <property type="entry name" value="Mem_transp_PIN-like"/>
</dbReference>
<dbReference type="InterPro" id="IPR038770">
    <property type="entry name" value="Na+/solute_symporter_sf"/>
</dbReference>
<dbReference type="GO" id="GO:0005886">
    <property type="term" value="C:plasma membrane"/>
    <property type="evidence" value="ECO:0007669"/>
    <property type="project" value="UniProtKB-SubCell"/>
</dbReference>
<keyword evidence="10" id="KW-1185">Reference proteome</keyword>
<reference evidence="9 10" key="1">
    <citation type="submission" date="2019-12" db="EMBL/GenBank/DDBJ databases">
        <authorList>
            <person name="Li M."/>
        </authorList>
    </citation>
    <scope>NUCLEOTIDE SEQUENCE [LARGE SCALE GENOMIC DNA]</scope>
    <source>
        <strain evidence="9 10">GBMRC 2046</strain>
    </source>
</reference>
<evidence type="ECO:0000256" key="2">
    <source>
        <dbReference type="ARBA" id="ARBA00010145"/>
    </source>
</evidence>
<evidence type="ECO:0000313" key="9">
    <source>
        <dbReference type="EMBL" id="MXN64166.1"/>
    </source>
</evidence>
<evidence type="ECO:0000256" key="5">
    <source>
        <dbReference type="ARBA" id="ARBA00022692"/>
    </source>
</evidence>
<proteinExistence type="inferred from homology"/>
<evidence type="ECO:0000256" key="1">
    <source>
        <dbReference type="ARBA" id="ARBA00004651"/>
    </source>
</evidence>
<keyword evidence="5 8" id="KW-0812">Transmembrane</keyword>
<dbReference type="AlphaFoldDB" id="A0A7X3LSA4"/>
<dbReference type="EMBL" id="WUMV01000002">
    <property type="protein sequence ID" value="MXN64166.1"/>
    <property type="molecule type" value="Genomic_DNA"/>
</dbReference>
<feature type="transmembrane region" description="Helical" evidence="8">
    <location>
        <begin position="6"/>
        <end position="26"/>
    </location>
</feature>
<feature type="transmembrane region" description="Helical" evidence="8">
    <location>
        <begin position="63"/>
        <end position="83"/>
    </location>
</feature>
<gene>
    <name evidence="9" type="ORF">GR183_04565</name>
</gene>
<feature type="transmembrane region" description="Helical" evidence="8">
    <location>
        <begin position="198"/>
        <end position="219"/>
    </location>
</feature>
<evidence type="ECO:0000256" key="3">
    <source>
        <dbReference type="ARBA" id="ARBA00022448"/>
    </source>
</evidence>
<dbReference type="PANTHER" id="PTHR36838:SF4">
    <property type="entry name" value="AUXIN EFFLUX CARRIER FAMILY PROTEIN"/>
    <property type="match status" value="1"/>
</dbReference>
<dbReference type="Gene3D" id="1.20.1530.20">
    <property type="match status" value="1"/>
</dbReference>
<evidence type="ECO:0000256" key="7">
    <source>
        <dbReference type="ARBA" id="ARBA00023136"/>
    </source>
</evidence>
<name>A0A7X3LSA4_9HYPH</name>
<organism evidence="9 10">
    <name type="scientific">Stappia sediminis</name>
    <dbReference type="NCBI Taxonomy" id="2692190"/>
    <lineage>
        <taxon>Bacteria</taxon>
        <taxon>Pseudomonadati</taxon>
        <taxon>Pseudomonadota</taxon>
        <taxon>Alphaproteobacteria</taxon>
        <taxon>Hyphomicrobiales</taxon>
        <taxon>Stappiaceae</taxon>
        <taxon>Stappia</taxon>
    </lineage>
</organism>
<keyword evidence="3" id="KW-0813">Transport</keyword>
<dbReference type="GO" id="GO:0055085">
    <property type="term" value="P:transmembrane transport"/>
    <property type="evidence" value="ECO:0007669"/>
    <property type="project" value="InterPro"/>
</dbReference>
<keyword evidence="4" id="KW-1003">Cell membrane</keyword>
<protein>
    <submittedName>
        <fullName evidence="9">AEC family transporter</fullName>
    </submittedName>
</protein>
<evidence type="ECO:0000313" key="10">
    <source>
        <dbReference type="Proteomes" id="UP000433101"/>
    </source>
</evidence>
<dbReference type="Pfam" id="PF03547">
    <property type="entry name" value="Mem_trans"/>
    <property type="match status" value="1"/>
</dbReference>
<keyword evidence="7 8" id="KW-0472">Membrane</keyword>
<comment type="subcellular location">
    <subcellularLocation>
        <location evidence="1">Cell membrane</location>
        <topology evidence="1">Multi-pass membrane protein</topology>
    </subcellularLocation>
</comment>
<comment type="caution">
    <text evidence="9">The sequence shown here is derived from an EMBL/GenBank/DDBJ whole genome shotgun (WGS) entry which is preliminary data.</text>
</comment>
<feature type="transmembrane region" description="Helical" evidence="8">
    <location>
        <begin position="255"/>
        <end position="275"/>
    </location>
</feature>
<evidence type="ECO:0000256" key="4">
    <source>
        <dbReference type="ARBA" id="ARBA00022475"/>
    </source>
</evidence>
<feature type="transmembrane region" description="Helical" evidence="8">
    <location>
        <begin position="104"/>
        <end position="121"/>
    </location>
</feature>
<dbReference type="RefSeq" id="WP_160774419.1">
    <property type="nucleotide sequence ID" value="NZ_WUMV01000002.1"/>
</dbReference>
<feature type="transmembrane region" description="Helical" evidence="8">
    <location>
        <begin position="170"/>
        <end position="186"/>
    </location>
</feature>
<feature type="transmembrane region" description="Helical" evidence="8">
    <location>
        <begin position="38"/>
        <end position="57"/>
    </location>
</feature>
<evidence type="ECO:0000256" key="8">
    <source>
        <dbReference type="SAM" id="Phobius"/>
    </source>
</evidence>
<feature type="transmembrane region" description="Helical" evidence="8">
    <location>
        <begin position="231"/>
        <end position="249"/>
    </location>
</feature>
<evidence type="ECO:0000256" key="6">
    <source>
        <dbReference type="ARBA" id="ARBA00022989"/>
    </source>
</evidence>
<feature type="transmembrane region" description="Helical" evidence="8">
    <location>
        <begin position="127"/>
        <end position="149"/>
    </location>
</feature>
<feature type="transmembrane region" description="Helical" evidence="8">
    <location>
        <begin position="287"/>
        <end position="307"/>
    </location>
</feature>
<comment type="similarity">
    <text evidence="2">Belongs to the auxin efflux carrier (TC 2.A.69) family.</text>
</comment>
<accession>A0A7X3LSA4</accession>